<dbReference type="PANTHER" id="PTHR35525">
    <property type="entry name" value="BLL6575 PROTEIN"/>
    <property type="match status" value="1"/>
</dbReference>
<organism evidence="2 3">
    <name type="scientific">Streptomyces beijiangensis</name>
    <dbReference type="NCBI Taxonomy" id="163361"/>
    <lineage>
        <taxon>Bacteria</taxon>
        <taxon>Bacillati</taxon>
        <taxon>Actinomycetota</taxon>
        <taxon>Actinomycetes</taxon>
        <taxon>Kitasatosporales</taxon>
        <taxon>Streptomycetaceae</taxon>
        <taxon>Streptomyces</taxon>
    </lineage>
</organism>
<reference evidence="2" key="1">
    <citation type="submission" date="2021-03" db="EMBL/GenBank/DDBJ databases">
        <title>Streptomyces poriferae sp. nov., a novel marine sponge-derived Actinobacteria species with anti-MRSA activity.</title>
        <authorList>
            <person name="Sandoval-Powers M."/>
            <person name="Kralova S."/>
            <person name="Nguyen G.-S."/>
            <person name="Fawwal D."/>
            <person name="Degnes K."/>
            <person name="Klinkenberg G."/>
            <person name="Sletta H."/>
            <person name="Wentzel A."/>
            <person name="Liles M.R."/>
        </authorList>
    </citation>
    <scope>NUCLEOTIDE SEQUENCE</scope>
    <source>
        <strain evidence="2">DSM 41794</strain>
    </source>
</reference>
<accession>A0A939F9T4</accession>
<protein>
    <submittedName>
        <fullName evidence="2">CGNR zinc finger domain-containing protein</fullName>
    </submittedName>
</protein>
<proteinExistence type="predicted"/>
<evidence type="ECO:0000313" key="3">
    <source>
        <dbReference type="Proteomes" id="UP000664167"/>
    </source>
</evidence>
<dbReference type="Pfam" id="PF07336">
    <property type="entry name" value="ABATE"/>
    <property type="match status" value="1"/>
</dbReference>
<gene>
    <name evidence="2" type="ORF">J0695_20510</name>
</gene>
<keyword evidence="3" id="KW-1185">Reference proteome</keyword>
<evidence type="ECO:0000259" key="1">
    <source>
        <dbReference type="Pfam" id="PF11706"/>
    </source>
</evidence>
<dbReference type="InterPro" id="IPR021005">
    <property type="entry name" value="Znf_CGNR"/>
</dbReference>
<dbReference type="Gene3D" id="1.10.3300.10">
    <property type="entry name" value="Jann2411-like domain"/>
    <property type="match status" value="1"/>
</dbReference>
<dbReference type="SUPFAM" id="SSF160904">
    <property type="entry name" value="Jann2411-like"/>
    <property type="match status" value="1"/>
</dbReference>
<comment type="caution">
    <text evidence="2">The sequence shown here is derived from an EMBL/GenBank/DDBJ whole genome shotgun (WGS) entry which is preliminary data.</text>
</comment>
<name>A0A939F9T4_9ACTN</name>
<dbReference type="Pfam" id="PF11706">
    <property type="entry name" value="zf-CGNR"/>
    <property type="match status" value="1"/>
</dbReference>
<sequence length="179" mass="19404">MRYISLVLTSTTTARRTAALVNVLSQETTTPDAVAAVLREHGETGPIDLTPADLTAMRTAAGALREVFAAPDTDTAAEALNRLLRKSTGRLRLTAHHGTTPWHPHLDSNDDAPWGEWLLAASCLALAVLIWDGQRPPGGICASTACENVYLTQGSGPPRRFCSRRCATRERVAAHRRRQ</sequence>
<dbReference type="PANTHER" id="PTHR35525:SF3">
    <property type="entry name" value="BLL6575 PROTEIN"/>
    <property type="match status" value="1"/>
</dbReference>
<dbReference type="InterPro" id="IPR010852">
    <property type="entry name" value="ABATE"/>
</dbReference>
<evidence type="ECO:0000313" key="2">
    <source>
        <dbReference type="EMBL" id="MBO0514163.1"/>
    </source>
</evidence>
<dbReference type="Proteomes" id="UP000664167">
    <property type="component" value="Unassembled WGS sequence"/>
</dbReference>
<feature type="domain" description="Zinc finger CGNR" evidence="1">
    <location>
        <begin position="140"/>
        <end position="179"/>
    </location>
</feature>
<dbReference type="RefSeq" id="WP_206963573.1">
    <property type="nucleotide sequence ID" value="NZ_BAAAJJ010000013.1"/>
</dbReference>
<dbReference type="InterPro" id="IPR023286">
    <property type="entry name" value="ABATE_dom_sf"/>
</dbReference>
<dbReference type="AlphaFoldDB" id="A0A939F9T4"/>
<dbReference type="EMBL" id="JAFLRJ010000187">
    <property type="protein sequence ID" value="MBO0514163.1"/>
    <property type="molecule type" value="Genomic_DNA"/>
</dbReference>